<gene>
    <name evidence="2" type="ORF">ENX03_04400</name>
</gene>
<accession>A0A7C3R374</accession>
<dbReference type="EMBL" id="DTMM01000086">
    <property type="protein sequence ID" value="HFT93173.1"/>
    <property type="molecule type" value="Genomic_DNA"/>
</dbReference>
<evidence type="ECO:0000259" key="1">
    <source>
        <dbReference type="Pfam" id="PF18536"/>
    </source>
</evidence>
<organism evidence="2">
    <name type="scientific">Leptospirillum ferriphilum</name>
    <dbReference type="NCBI Taxonomy" id="178606"/>
    <lineage>
        <taxon>Bacteria</taxon>
        <taxon>Pseudomonadati</taxon>
        <taxon>Nitrospirota</taxon>
        <taxon>Nitrospiria</taxon>
        <taxon>Nitrospirales</taxon>
        <taxon>Nitrospiraceae</taxon>
        <taxon>Leptospirillum</taxon>
    </lineage>
</organism>
<dbReference type="Gene3D" id="1.20.1260.40">
    <property type="match status" value="1"/>
</dbReference>
<dbReference type="AlphaFoldDB" id="A0A7C3R374"/>
<sequence>MSERPPARMPLTSHRDLGRWLLEAIHSTVREQELSSRLEFVRRSLHTWLREEYSETELPSSVYRNLYFGIADTPSDKPGSGRIETLSDCDRLQRLVRNCTETIVENYPQCLETEALLISLSGAVYELNRMRKKIEMYGDLRDK</sequence>
<reference evidence="2" key="1">
    <citation type="journal article" date="2020" name="mSystems">
        <title>Genome- and Community-Level Interaction Insights into Carbon Utilization and Element Cycling Functions of Hydrothermarchaeota in Hydrothermal Sediment.</title>
        <authorList>
            <person name="Zhou Z."/>
            <person name="Liu Y."/>
            <person name="Xu W."/>
            <person name="Pan J."/>
            <person name="Luo Z.H."/>
            <person name="Li M."/>
        </authorList>
    </citation>
    <scope>NUCLEOTIDE SEQUENCE [LARGE SCALE GENOMIC DNA]</scope>
    <source>
        <strain evidence="2">SpSt-902</strain>
    </source>
</reference>
<dbReference type="Pfam" id="PF18536">
    <property type="entry name" value="DUF5623"/>
    <property type="match status" value="1"/>
</dbReference>
<dbReference type="InterPro" id="IPR040531">
    <property type="entry name" value="DUF5623"/>
</dbReference>
<name>A0A7C3R374_9BACT</name>
<evidence type="ECO:0000313" key="2">
    <source>
        <dbReference type="EMBL" id="HFT93173.1"/>
    </source>
</evidence>
<comment type="caution">
    <text evidence="2">The sequence shown here is derived from an EMBL/GenBank/DDBJ whole genome shotgun (WGS) entry which is preliminary data.</text>
</comment>
<feature type="domain" description="DUF5623" evidence="1">
    <location>
        <begin position="1"/>
        <end position="123"/>
    </location>
</feature>
<proteinExistence type="predicted"/>
<protein>
    <recommendedName>
        <fullName evidence="1">DUF5623 domain-containing protein</fullName>
    </recommendedName>
</protein>